<keyword evidence="2" id="KW-0547">Nucleotide-binding</keyword>
<dbReference type="OrthoDB" id="9760950at2"/>
<dbReference type="FunFam" id="3.40.50.300:FF:000309">
    <property type="entry name" value="ABC transporter ATP-binding protein"/>
    <property type="match status" value="1"/>
</dbReference>
<feature type="compositionally biased region" description="Low complexity" evidence="4">
    <location>
        <begin position="543"/>
        <end position="552"/>
    </location>
</feature>
<dbReference type="EMBL" id="JQAT01000008">
    <property type="protein sequence ID" value="KRN27433.1"/>
    <property type="molecule type" value="Genomic_DNA"/>
</dbReference>
<dbReference type="Pfam" id="PF12848">
    <property type="entry name" value="ABC_tran_Xtn"/>
    <property type="match status" value="1"/>
</dbReference>
<name>A0A0R2FFN8_9LACO</name>
<dbReference type="Proteomes" id="UP000051645">
    <property type="component" value="Unassembled WGS sequence"/>
</dbReference>
<evidence type="ECO:0000256" key="1">
    <source>
        <dbReference type="ARBA" id="ARBA00022737"/>
    </source>
</evidence>
<evidence type="ECO:0000313" key="9">
    <source>
        <dbReference type="Proteomes" id="UP000051751"/>
    </source>
</evidence>
<evidence type="ECO:0000313" key="7">
    <source>
        <dbReference type="EMBL" id="KRN31370.1"/>
    </source>
</evidence>
<dbReference type="Proteomes" id="UP000051751">
    <property type="component" value="Unassembled WGS sequence"/>
</dbReference>
<dbReference type="Gene3D" id="1.10.287.380">
    <property type="entry name" value="Valyl-tRNA synthetase, C-terminal domain"/>
    <property type="match status" value="1"/>
</dbReference>
<feature type="compositionally biased region" description="Polar residues" evidence="4">
    <location>
        <begin position="558"/>
        <end position="571"/>
    </location>
</feature>
<evidence type="ECO:0000313" key="8">
    <source>
        <dbReference type="Proteomes" id="UP000051645"/>
    </source>
</evidence>
<dbReference type="InterPro" id="IPR037118">
    <property type="entry name" value="Val-tRNA_synth_C_sf"/>
</dbReference>
<dbReference type="InterPro" id="IPR032781">
    <property type="entry name" value="ABC_tran_Xtn"/>
</dbReference>
<dbReference type="Gene3D" id="3.40.50.300">
    <property type="entry name" value="P-loop containing nucleotide triphosphate hydrolases"/>
    <property type="match status" value="2"/>
</dbReference>
<protein>
    <recommendedName>
        <fullName evidence="5">ABC transporter domain-containing protein</fullName>
    </recommendedName>
</protein>
<feature type="region of interest" description="Disordered" evidence="4">
    <location>
        <begin position="543"/>
        <end position="578"/>
    </location>
</feature>
<accession>A0A0R2FFN8</accession>
<dbReference type="PROSITE" id="PS00211">
    <property type="entry name" value="ABC_TRANSPORTER_1"/>
    <property type="match status" value="1"/>
</dbReference>
<evidence type="ECO:0000259" key="5">
    <source>
        <dbReference type="PROSITE" id="PS50893"/>
    </source>
</evidence>
<keyword evidence="8" id="KW-1185">Reference proteome</keyword>
<reference evidence="8 9" key="1">
    <citation type="journal article" date="2015" name="Genome Announc.">
        <title>Expanding the biotechnology potential of lactobacilli through comparative genomics of 213 strains and associated genera.</title>
        <authorList>
            <person name="Sun Z."/>
            <person name="Harris H.M."/>
            <person name="McCann A."/>
            <person name="Guo C."/>
            <person name="Argimon S."/>
            <person name="Zhang W."/>
            <person name="Yang X."/>
            <person name="Jeffery I.B."/>
            <person name="Cooney J.C."/>
            <person name="Kagawa T.F."/>
            <person name="Liu W."/>
            <person name="Song Y."/>
            <person name="Salvetti E."/>
            <person name="Wrobel A."/>
            <person name="Rasinkangas P."/>
            <person name="Parkhill J."/>
            <person name="Rea M.C."/>
            <person name="O'Sullivan O."/>
            <person name="Ritari J."/>
            <person name="Douillard F.P."/>
            <person name="Paul Ross R."/>
            <person name="Yang R."/>
            <person name="Briner A.E."/>
            <person name="Felis G.E."/>
            <person name="de Vos W.M."/>
            <person name="Barrangou R."/>
            <person name="Klaenhammer T.R."/>
            <person name="Caufield P.W."/>
            <person name="Cui Y."/>
            <person name="Zhang H."/>
            <person name="O'Toole P.W."/>
        </authorList>
    </citation>
    <scope>NUCLEOTIDE SEQUENCE [LARGE SCALE GENOMIC DNA]</scope>
    <source>
        <strain evidence="6 9">ATCC BAA-66</strain>
        <strain evidence="7 8">DSM 13344</strain>
    </source>
</reference>
<keyword evidence="3" id="KW-0067">ATP-binding</keyword>
<dbReference type="InterPro" id="IPR017871">
    <property type="entry name" value="ABC_transporter-like_CS"/>
</dbReference>
<feature type="domain" description="ABC transporter" evidence="5">
    <location>
        <begin position="4"/>
        <end position="264"/>
    </location>
</feature>
<dbReference type="STRING" id="81857.IV38_GL002085"/>
<dbReference type="FunFam" id="3.40.50.300:FF:000011">
    <property type="entry name" value="Putative ABC transporter ATP-binding component"/>
    <property type="match status" value="1"/>
</dbReference>
<organism evidence="6 9">
    <name type="scientific">Lactobacillus selangorensis</name>
    <dbReference type="NCBI Taxonomy" id="81857"/>
    <lineage>
        <taxon>Bacteria</taxon>
        <taxon>Bacillati</taxon>
        <taxon>Bacillota</taxon>
        <taxon>Bacilli</taxon>
        <taxon>Lactobacillales</taxon>
        <taxon>Lactobacillaceae</taxon>
        <taxon>Lactobacillus</taxon>
    </lineage>
</organism>
<keyword evidence="1" id="KW-0677">Repeat</keyword>
<dbReference type="GO" id="GO:0016887">
    <property type="term" value="F:ATP hydrolysis activity"/>
    <property type="evidence" value="ECO:0007669"/>
    <property type="project" value="InterPro"/>
</dbReference>
<proteinExistence type="predicted"/>
<comment type="caution">
    <text evidence="6">The sequence shown here is derived from an EMBL/GenBank/DDBJ whole genome shotgun (WGS) entry which is preliminary data.</text>
</comment>
<evidence type="ECO:0000256" key="2">
    <source>
        <dbReference type="ARBA" id="ARBA00022741"/>
    </source>
</evidence>
<evidence type="ECO:0000313" key="6">
    <source>
        <dbReference type="EMBL" id="KRN27433.1"/>
    </source>
</evidence>
<dbReference type="PANTHER" id="PTHR42855">
    <property type="entry name" value="ABC TRANSPORTER ATP-BINDING SUBUNIT"/>
    <property type="match status" value="1"/>
</dbReference>
<dbReference type="PATRIC" id="fig|81857.3.peg.2135"/>
<dbReference type="InterPro" id="IPR027417">
    <property type="entry name" value="P-loop_NTPase"/>
</dbReference>
<dbReference type="GO" id="GO:0003677">
    <property type="term" value="F:DNA binding"/>
    <property type="evidence" value="ECO:0007669"/>
    <property type="project" value="InterPro"/>
</dbReference>
<gene>
    <name evidence="6" type="ORF">IV38_GL002085</name>
    <name evidence="7" type="ORF">IV40_GL001365</name>
</gene>
<dbReference type="RefSeq" id="WP_057769605.1">
    <property type="nucleotide sequence ID" value="NZ_JQAT01000008.1"/>
</dbReference>
<dbReference type="EMBL" id="JQAZ01000004">
    <property type="protein sequence ID" value="KRN31370.1"/>
    <property type="molecule type" value="Genomic_DNA"/>
</dbReference>
<sequence length="650" mass="73692">MILLQAQQVARRFGGDYLFQNAQLEVQNNARVALVGPNGVGKSTFLKIIAGIDPPDEGQVIYGKGVRIAYMAQDSGLDSERTIYDEMLTVFAPLQKLEQHIHDLEQQISAPDANQSSPAYQQLLSQYDQAQHDFSARNGYGYEAEIRSVLHGFQFDEPTYQKPIHTLSGGEKSRLALAKLLLEKNDVLILDEPTNHLDIDTLTWLENYLKGYQGALLMVSHDRYFLDHVVNETYELSSRGTEHYNGNYTTFLKQKQARLDQEWKAYEKQQAEIQKLQTFVDKNIVRASTTKQAQSRRKQLEKMDKLEKPKSGTNEIRLQFKVDHPSGNDVLKVTNAAIGYSPDHIMAEPINLDVQKGDVQAIIGPNGIGKSTLLKSILGKIPFMKGSAKIGSGVQIGYYDQEQQQLHRNKDILHEVWDEHPTMPERDIRSILGSFLFRGDDVLKPVANLSGGEKARLALTKLALDHDNFLVLDEPTNHLDIDSKEVLEQALLDFDGTILFVSHDRYFINKIATSIVVVSEHGSKRYLGDYDYYLDKHAEEQEFAAQKAAGQQPASEAPQKSAQDNYQASKTQQREERKLRREIDKLEQQLTDLEQQSQQLQEQMAQPDVYSDVAKVKDLQDQLEAANAESEKIETQWEEKSLALEDMMAQ</sequence>
<feature type="domain" description="ABC transporter" evidence="5">
    <location>
        <begin position="331"/>
        <end position="561"/>
    </location>
</feature>
<dbReference type="AlphaFoldDB" id="A0A0R2FFN8"/>
<dbReference type="InterPro" id="IPR051309">
    <property type="entry name" value="ABCF_ATPase"/>
</dbReference>
<dbReference type="Pfam" id="PF00005">
    <property type="entry name" value="ABC_tran"/>
    <property type="match status" value="2"/>
</dbReference>
<dbReference type="GO" id="GO:0005524">
    <property type="term" value="F:ATP binding"/>
    <property type="evidence" value="ECO:0007669"/>
    <property type="project" value="UniProtKB-KW"/>
</dbReference>
<dbReference type="Pfam" id="PF16326">
    <property type="entry name" value="ABC_tran_CTD"/>
    <property type="match status" value="1"/>
</dbReference>
<evidence type="ECO:0000256" key="3">
    <source>
        <dbReference type="ARBA" id="ARBA00022840"/>
    </source>
</evidence>
<dbReference type="InterPro" id="IPR003593">
    <property type="entry name" value="AAA+_ATPase"/>
</dbReference>
<evidence type="ECO:0000256" key="4">
    <source>
        <dbReference type="SAM" id="MobiDB-lite"/>
    </source>
</evidence>
<dbReference type="CDD" id="cd03221">
    <property type="entry name" value="ABCF_EF-3"/>
    <property type="match status" value="2"/>
</dbReference>
<dbReference type="SUPFAM" id="SSF52540">
    <property type="entry name" value="P-loop containing nucleoside triphosphate hydrolases"/>
    <property type="match status" value="2"/>
</dbReference>
<dbReference type="SMART" id="SM00382">
    <property type="entry name" value="AAA"/>
    <property type="match status" value="2"/>
</dbReference>
<dbReference type="InterPro" id="IPR003439">
    <property type="entry name" value="ABC_transporter-like_ATP-bd"/>
</dbReference>
<dbReference type="PANTHER" id="PTHR42855:SF2">
    <property type="entry name" value="DRUG RESISTANCE ABC TRANSPORTER,ATP-BINDING PROTEIN"/>
    <property type="match status" value="1"/>
</dbReference>
<dbReference type="InterPro" id="IPR032524">
    <property type="entry name" value="ABC_tran_C"/>
</dbReference>
<dbReference type="PROSITE" id="PS50893">
    <property type="entry name" value="ABC_TRANSPORTER_2"/>
    <property type="match status" value="2"/>
</dbReference>